<dbReference type="EnsemblFungi" id="MAPG_04823T0">
    <property type="protein sequence ID" value="MAPG_04823T0"/>
    <property type="gene ID" value="MAPG_04823"/>
</dbReference>
<dbReference type="Proteomes" id="UP000011715">
    <property type="component" value="Unassembled WGS sequence"/>
</dbReference>
<reference evidence="5" key="4">
    <citation type="journal article" date="2015" name="G3 (Bethesda)">
        <title>Genome sequences of three phytopathogenic species of the Magnaporthaceae family of fungi.</title>
        <authorList>
            <person name="Okagaki L.H."/>
            <person name="Nunes C.C."/>
            <person name="Sailsbery J."/>
            <person name="Clay B."/>
            <person name="Brown D."/>
            <person name="John T."/>
            <person name="Oh Y."/>
            <person name="Young N."/>
            <person name="Fitzgerald M."/>
            <person name="Haas B.J."/>
            <person name="Zeng Q."/>
            <person name="Young S."/>
            <person name="Adiconis X."/>
            <person name="Fan L."/>
            <person name="Levin J.Z."/>
            <person name="Mitchell T.K."/>
            <person name="Okubara P.A."/>
            <person name="Farman M.L."/>
            <person name="Kohn L.M."/>
            <person name="Birren B."/>
            <person name="Ma L.-J."/>
            <person name="Dean R.A."/>
        </authorList>
    </citation>
    <scope>NUCLEOTIDE SEQUENCE</scope>
    <source>
        <strain evidence="5">ATCC 64411 / 73-15</strain>
    </source>
</reference>
<feature type="region of interest" description="Disordered" evidence="2">
    <location>
        <begin position="396"/>
        <end position="458"/>
    </location>
</feature>
<evidence type="ECO:0000256" key="2">
    <source>
        <dbReference type="SAM" id="MobiDB-lite"/>
    </source>
</evidence>
<reference evidence="6" key="2">
    <citation type="submission" date="2010-05" db="EMBL/GenBank/DDBJ databases">
        <title>The genome sequence of Magnaporthe poae strain ATCC 64411.</title>
        <authorList>
            <person name="Ma L.-J."/>
            <person name="Dead R."/>
            <person name="Young S."/>
            <person name="Zeng Q."/>
            <person name="Koehrsen M."/>
            <person name="Alvarado L."/>
            <person name="Berlin A."/>
            <person name="Chapman S.B."/>
            <person name="Chen Z."/>
            <person name="Freedman E."/>
            <person name="Gellesch M."/>
            <person name="Goldberg J."/>
            <person name="Griggs A."/>
            <person name="Gujja S."/>
            <person name="Heilman E.R."/>
            <person name="Heiman D."/>
            <person name="Hepburn T."/>
            <person name="Howarth C."/>
            <person name="Jen D."/>
            <person name="Larson L."/>
            <person name="Mehta T."/>
            <person name="Neiman D."/>
            <person name="Pearson M."/>
            <person name="Roberts A."/>
            <person name="Saif S."/>
            <person name="Shea T."/>
            <person name="Shenoy N."/>
            <person name="Sisk P."/>
            <person name="Stolte C."/>
            <person name="Sykes S."/>
            <person name="Walk T."/>
            <person name="White J."/>
            <person name="Yandava C."/>
            <person name="Haas B."/>
            <person name="Nusbaum C."/>
            <person name="Birren B."/>
        </authorList>
    </citation>
    <scope>NUCLEOTIDE SEQUENCE [LARGE SCALE GENOMIC DNA]</scope>
    <source>
        <strain evidence="6">ATCC 64411 / 73-15</strain>
    </source>
</reference>
<reference evidence="5" key="5">
    <citation type="submission" date="2015-06" db="UniProtKB">
        <authorList>
            <consortium name="EnsemblFungi"/>
        </authorList>
    </citation>
    <scope>IDENTIFICATION</scope>
    <source>
        <strain evidence="5">ATCC 64411</strain>
    </source>
</reference>
<evidence type="ECO:0000256" key="1">
    <source>
        <dbReference type="ARBA" id="ARBA00023242"/>
    </source>
</evidence>
<dbReference type="SUPFAM" id="SSF57701">
    <property type="entry name" value="Zn2/Cys6 DNA-binding domain"/>
    <property type="match status" value="1"/>
</dbReference>
<feature type="region of interest" description="Disordered" evidence="2">
    <location>
        <begin position="64"/>
        <end position="93"/>
    </location>
</feature>
<dbReference type="Gene3D" id="4.10.240.10">
    <property type="entry name" value="Zn(2)-C6 fungal-type DNA-binding domain"/>
    <property type="match status" value="1"/>
</dbReference>
<dbReference type="Pfam" id="PF00172">
    <property type="entry name" value="Zn_clus"/>
    <property type="match status" value="1"/>
</dbReference>
<evidence type="ECO:0000313" key="4">
    <source>
        <dbReference type="EMBL" id="KLU85803.1"/>
    </source>
</evidence>
<feature type="domain" description="Zn(2)-C6 fungal-type" evidence="3">
    <location>
        <begin position="31"/>
        <end position="59"/>
    </location>
</feature>
<reference evidence="4" key="3">
    <citation type="submission" date="2011-03" db="EMBL/GenBank/DDBJ databases">
        <title>Annotation of Magnaporthe poae ATCC 64411.</title>
        <authorList>
            <person name="Ma L.-J."/>
            <person name="Dead R."/>
            <person name="Young S.K."/>
            <person name="Zeng Q."/>
            <person name="Gargeya S."/>
            <person name="Fitzgerald M."/>
            <person name="Haas B."/>
            <person name="Abouelleil A."/>
            <person name="Alvarado L."/>
            <person name="Arachchi H.M."/>
            <person name="Berlin A."/>
            <person name="Brown A."/>
            <person name="Chapman S.B."/>
            <person name="Chen Z."/>
            <person name="Dunbar C."/>
            <person name="Freedman E."/>
            <person name="Gearin G."/>
            <person name="Gellesch M."/>
            <person name="Goldberg J."/>
            <person name="Griggs A."/>
            <person name="Gujja S."/>
            <person name="Heiman D."/>
            <person name="Howarth C."/>
            <person name="Larson L."/>
            <person name="Lui A."/>
            <person name="MacDonald P.J.P."/>
            <person name="Mehta T."/>
            <person name="Montmayeur A."/>
            <person name="Murphy C."/>
            <person name="Neiman D."/>
            <person name="Pearson M."/>
            <person name="Priest M."/>
            <person name="Roberts A."/>
            <person name="Saif S."/>
            <person name="Shea T."/>
            <person name="Shenoy N."/>
            <person name="Sisk P."/>
            <person name="Stolte C."/>
            <person name="Sykes S."/>
            <person name="Yandava C."/>
            <person name="Wortman J."/>
            <person name="Nusbaum C."/>
            <person name="Birren B."/>
        </authorList>
    </citation>
    <scope>NUCLEOTIDE SEQUENCE</scope>
    <source>
        <strain evidence="4">ATCC 64411</strain>
    </source>
</reference>
<keyword evidence="6" id="KW-1185">Reference proteome</keyword>
<dbReference type="EMBL" id="GL876969">
    <property type="protein sequence ID" value="KLU85803.1"/>
    <property type="molecule type" value="Genomic_DNA"/>
</dbReference>
<dbReference type="OrthoDB" id="4491390at2759"/>
<feature type="compositionally biased region" description="Polar residues" evidence="2">
    <location>
        <begin position="440"/>
        <end position="451"/>
    </location>
</feature>
<dbReference type="EMBL" id="ADBL01001128">
    <property type="status" value="NOT_ANNOTATED_CDS"/>
    <property type="molecule type" value="Genomic_DNA"/>
</dbReference>
<evidence type="ECO:0000259" key="3">
    <source>
        <dbReference type="PROSITE" id="PS50048"/>
    </source>
</evidence>
<sequence length="617" mass="67781">MTAAVQGPVAMAPFVGSWGAAERLPQVPPTACLLCQARRTPCDETKPGCRRCEKLRINCPGYREAASQKKRKGPPQKAAVRRQVHDRDTKRTKPVPFVGRSWMTYTEKLESRWRDLPACPDDAFEDDGNFTVMVPTPFGRIPARVEVPIEDQAQAFFLDSYVRAPTRPGERGSNWFILSMLSHGGLEACFDHAFRAASLAALSTRPSFRRLRAKAQVEYVHAIRAVGDAVQGLARGEGSKTQTLASVLLMAIYETLACPSQQIDAFEAHVRGAVQLVSLLGVENLQSEECKEMLVLARSRMLTIKVLPGRETSFTDTLEQSLMPVGYRDMLGKLGLWMASLAWQRGHMVQAMEDGKHSPEVVAKLCKLKKGCQEIAETLLDAADSLEHGESIPNILARQGPFPSVAPESDRVQPPQSDEGATARHNTSPALWPRSPPVKTPSTSPASRQTPPDTPGSEAAVQMLDFADHKEASFYSTCMAGCLLVSHSIVRCVAWLSFVEGGDSSAYESDPEYLWAAELARRAVSGLVRCIRYYKTALVRPTTPSVPPTRSDDVTDFTMISCVSVLYAALVSQFCTEPQRRLLRAALESIGDEGGIGQVCALLRVSRVTPRYRVEYS</sequence>
<dbReference type="CDD" id="cd00067">
    <property type="entry name" value="GAL4"/>
    <property type="match status" value="1"/>
</dbReference>
<dbReference type="InterPro" id="IPR053175">
    <property type="entry name" value="DHMBA_Reg_Transcription_Factor"/>
</dbReference>
<accession>A0A0C4DXR6</accession>
<evidence type="ECO:0000313" key="5">
    <source>
        <dbReference type="EnsemblFungi" id="MAPG_04823T0"/>
    </source>
</evidence>
<dbReference type="GO" id="GO:0000981">
    <property type="term" value="F:DNA-binding transcription factor activity, RNA polymerase II-specific"/>
    <property type="evidence" value="ECO:0007669"/>
    <property type="project" value="InterPro"/>
</dbReference>
<keyword evidence="1" id="KW-0539">Nucleus</keyword>
<dbReference type="InterPro" id="IPR036864">
    <property type="entry name" value="Zn2-C6_fun-type_DNA-bd_sf"/>
</dbReference>
<protein>
    <recommendedName>
        <fullName evidence="3">Zn(2)-C6 fungal-type domain-containing protein</fullName>
    </recommendedName>
</protein>
<dbReference type="STRING" id="644358.A0A0C4DXR6"/>
<gene>
    <name evidence="4" type="ORF">MAPG_04823</name>
</gene>
<feature type="compositionally biased region" description="Basic residues" evidence="2">
    <location>
        <begin position="68"/>
        <end position="82"/>
    </location>
</feature>
<dbReference type="PANTHER" id="PTHR38791">
    <property type="entry name" value="ZN(II)2CYS6 TRANSCRIPTION FACTOR (EUROFUNG)-RELATED-RELATED"/>
    <property type="match status" value="1"/>
</dbReference>
<dbReference type="PANTHER" id="PTHR38791:SF13">
    <property type="entry name" value="ZN(2)-C6 FUNGAL-TYPE DOMAIN-CONTAINING PROTEIN"/>
    <property type="match status" value="1"/>
</dbReference>
<organism evidence="5 6">
    <name type="scientific">Magnaporthiopsis poae (strain ATCC 64411 / 73-15)</name>
    <name type="common">Kentucky bluegrass fungus</name>
    <name type="synonym">Magnaporthe poae</name>
    <dbReference type="NCBI Taxonomy" id="644358"/>
    <lineage>
        <taxon>Eukaryota</taxon>
        <taxon>Fungi</taxon>
        <taxon>Dikarya</taxon>
        <taxon>Ascomycota</taxon>
        <taxon>Pezizomycotina</taxon>
        <taxon>Sordariomycetes</taxon>
        <taxon>Sordariomycetidae</taxon>
        <taxon>Magnaporthales</taxon>
        <taxon>Magnaporthaceae</taxon>
        <taxon>Magnaporthiopsis</taxon>
    </lineage>
</organism>
<proteinExistence type="predicted"/>
<dbReference type="InterPro" id="IPR001138">
    <property type="entry name" value="Zn2Cys6_DnaBD"/>
</dbReference>
<reference evidence="4" key="1">
    <citation type="submission" date="2010-05" db="EMBL/GenBank/DDBJ databases">
        <title>The Genome Sequence of Magnaporthe poae strain ATCC 64411.</title>
        <authorList>
            <consortium name="The Broad Institute Genome Sequencing Platform"/>
            <consortium name="Broad Institute Genome Sequencing Center for Infectious Disease"/>
            <person name="Ma L.-J."/>
            <person name="Dead R."/>
            <person name="Young S."/>
            <person name="Zeng Q."/>
            <person name="Koehrsen M."/>
            <person name="Alvarado L."/>
            <person name="Berlin A."/>
            <person name="Chapman S.B."/>
            <person name="Chen Z."/>
            <person name="Freedman E."/>
            <person name="Gellesch M."/>
            <person name="Goldberg J."/>
            <person name="Griggs A."/>
            <person name="Gujja S."/>
            <person name="Heilman E.R."/>
            <person name="Heiman D."/>
            <person name="Hepburn T."/>
            <person name="Howarth C."/>
            <person name="Jen D."/>
            <person name="Larson L."/>
            <person name="Mehta T."/>
            <person name="Neiman D."/>
            <person name="Pearson M."/>
            <person name="Roberts A."/>
            <person name="Saif S."/>
            <person name="Shea T."/>
            <person name="Shenoy N."/>
            <person name="Sisk P."/>
            <person name="Stolte C."/>
            <person name="Sykes S."/>
            <person name="Walk T."/>
            <person name="White J."/>
            <person name="Yandava C."/>
            <person name="Haas B."/>
            <person name="Nusbaum C."/>
            <person name="Birren B."/>
        </authorList>
    </citation>
    <scope>NUCLEOTIDE SEQUENCE</scope>
    <source>
        <strain evidence="4">ATCC 64411</strain>
    </source>
</reference>
<name>A0A0C4DXR6_MAGP6</name>
<dbReference type="SMART" id="SM00066">
    <property type="entry name" value="GAL4"/>
    <property type="match status" value="1"/>
</dbReference>
<dbReference type="eggNOG" id="ENOG502RSG2">
    <property type="taxonomic scope" value="Eukaryota"/>
</dbReference>
<dbReference type="PROSITE" id="PS50048">
    <property type="entry name" value="ZN2_CY6_FUNGAL_2"/>
    <property type="match status" value="1"/>
</dbReference>
<evidence type="ECO:0000313" key="6">
    <source>
        <dbReference type="Proteomes" id="UP000011715"/>
    </source>
</evidence>
<dbReference type="VEuPathDB" id="FungiDB:MAPG_04823"/>
<dbReference type="GO" id="GO:0008270">
    <property type="term" value="F:zinc ion binding"/>
    <property type="evidence" value="ECO:0007669"/>
    <property type="project" value="InterPro"/>
</dbReference>
<dbReference type="AlphaFoldDB" id="A0A0C4DXR6"/>